<comment type="caution">
    <text evidence="1">The sequence shown here is derived from an EMBL/GenBank/DDBJ whole genome shotgun (WGS) entry which is preliminary data.</text>
</comment>
<dbReference type="OrthoDB" id="16066at2759"/>
<accession>A0A8E0RZV0</accession>
<dbReference type="AlphaFoldDB" id="A0A8E0RZV0"/>
<dbReference type="GO" id="GO:0000502">
    <property type="term" value="C:proteasome complex"/>
    <property type="evidence" value="ECO:0007669"/>
    <property type="project" value="UniProtKB-KW"/>
</dbReference>
<name>A0A8E0RZV0_9TREM</name>
<sequence length="166" mass="19128">MLAMAVPNEEVLGPGEDIDRLALRISLADIDDQFETVVQKSLVFILKYLTKYEDHRKKASCIASCTSRFRSLEISHLNWFRGTWDCLSYRFKEILYWTSTRSFSWRPIGNFVIVKISCSVQRLSRFDGSDVSIPDGFSSYDLSRVAHERYSKITCAEDLEKVGSCF</sequence>
<dbReference type="EMBL" id="LUCM01002047">
    <property type="protein sequence ID" value="KAA0197942.1"/>
    <property type="molecule type" value="Genomic_DNA"/>
</dbReference>
<protein>
    <submittedName>
        <fullName evidence="1">Proteasome-associated protein ecm29</fullName>
    </submittedName>
</protein>
<organism evidence="1 2">
    <name type="scientific">Fasciolopsis buskii</name>
    <dbReference type="NCBI Taxonomy" id="27845"/>
    <lineage>
        <taxon>Eukaryota</taxon>
        <taxon>Metazoa</taxon>
        <taxon>Spiralia</taxon>
        <taxon>Lophotrochozoa</taxon>
        <taxon>Platyhelminthes</taxon>
        <taxon>Trematoda</taxon>
        <taxon>Digenea</taxon>
        <taxon>Plagiorchiida</taxon>
        <taxon>Echinostomata</taxon>
        <taxon>Echinostomatoidea</taxon>
        <taxon>Fasciolidae</taxon>
        <taxon>Fasciolopsis</taxon>
    </lineage>
</organism>
<evidence type="ECO:0000313" key="1">
    <source>
        <dbReference type="EMBL" id="KAA0197942.1"/>
    </source>
</evidence>
<dbReference type="Proteomes" id="UP000728185">
    <property type="component" value="Unassembled WGS sequence"/>
</dbReference>
<proteinExistence type="predicted"/>
<evidence type="ECO:0000313" key="2">
    <source>
        <dbReference type="Proteomes" id="UP000728185"/>
    </source>
</evidence>
<keyword evidence="1" id="KW-0647">Proteasome</keyword>
<keyword evidence="2" id="KW-1185">Reference proteome</keyword>
<gene>
    <name evidence="1" type="ORF">FBUS_11105</name>
</gene>
<reference evidence="1" key="1">
    <citation type="submission" date="2019-05" db="EMBL/GenBank/DDBJ databases">
        <title>Annotation for the trematode Fasciolopsis buski.</title>
        <authorList>
            <person name="Choi Y.-J."/>
        </authorList>
    </citation>
    <scope>NUCLEOTIDE SEQUENCE</scope>
    <source>
        <strain evidence="1">HT</strain>
        <tissue evidence="1">Whole worm</tissue>
    </source>
</reference>